<feature type="region of interest" description="Disordered" evidence="2">
    <location>
        <begin position="1"/>
        <end position="44"/>
    </location>
</feature>
<dbReference type="HOGENOM" id="CLU_511860_0_0_1"/>
<reference evidence="3 4" key="1">
    <citation type="journal article" date="2013" name="PLoS Genet.">
        <title>Genomic mechanisms accounting for the adaptation to parasitism in nematode-trapping fungi.</title>
        <authorList>
            <person name="Meerupati T."/>
            <person name="Andersson K.M."/>
            <person name="Friman E."/>
            <person name="Kumar D."/>
            <person name="Tunlid A."/>
            <person name="Ahren D."/>
        </authorList>
    </citation>
    <scope>NUCLEOTIDE SEQUENCE [LARGE SCALE GENOMIC DNA]</scope>
    <source>
        <strain evidence="3 4">CBS 200.50</strain>
    </source>
</reference>
<dbReference type="PANTHER" id="PTHR22870:SF408">
    <property type="entry name" value="OS09G0560450 PROTEIN"/>
    <property type="match status" value="1"/>
</dbReference>
<gene>
    <name evidence="3" type="ORF">H072_10548</name>
</gene>
<dbReference type="InterPro" id="IPR009091">
    <property type="entry name" value="RCC1/BLIP-II"/>
</dbReference>
<dbReference type="InterPro" id="IPR051210">
    <property type="entry name" value="Ub_ligase/GEF_domain"/>
</dbReference>
<feature type="compositionally biased region" description="Basic and acidic residues" evidence="2">
    <location>
        <begin position="8"/>
        <end position="17"/>
    </location>
</feature>
<name>S7ZZV5_DACHA</name>
<proteinExistence type="predicted"/>
<organism evidence="3 4">
    <name type="scientific">Dactylellina haptotyla (strain CBS 200.50)</name>
    <name type="common">Nematode-trapping fungus</name>
    <name type="synonym">Monacrosporium haptotylum</name>
    <dbReference type="NCBI Taxonomy" id="1284197"/>
    <lineage>
        <taxon>Eukaryota</taxon>
        <taxon>Fungi</taxon>
        <taxon>Dikarya</taxon>
        <taxon>Ascomycota</taxon>
        <taxon>Pezizomycotina</taxon>
        <taxon>Orbiliomycetes</taxon>
        <taxon>Orbiliales</taxon>
        <taxon>Orbiliaceae</taxon>
        <taxon>Dactylellina</taxon>
    </lineage>
</organism>
<sequence>MSRKRRLSPTDDRDRQLRAQSRSNSGADDQKIRNDGAPDIGDATVGGGSSHYQYQLLACGCNMHGQLAHDRDRDIVPDASWLSDDTDGSASKLATLASAAREPSLFATVDTPTVIVTAGESMRLLYVGVNTICVERDGQLYLRGLLPTLTPLNHGRHRELPIALPSNIRTSNIKLAFGTRWAFIGVILNDGGVLAFSLAAWSLTELPNIYEPRALVDIQINRLGESCFLYSEPPGHKETGIGSIIKIYPPVKSISEGLYNSTLESFSAGDVDPVSVFRLPIGECGADPGERFTKVTATSTGFIALTSAGNVYTYGDGRFNSLGRPPSATVSPDTPGGLSNGCGWGQVTALDGVFITQIAANPGGHVQLALAQDGTGYIWGGDGTENINVPVHADAQEVEDEDVQMIDILDARTGEPLEFENMAVGEDHAVMIETGGRGVWVSGGSDMGQTGFGVEFRCLPTALGIDEEAKRERSIWRRWDDRILRDCGSNTQVVQAACGFGCTLMVVRHLRAQ</sequence>
<comment type="caution">
    <text evidence="3">The sequence shown here is derived from an EMBL/GenBank/DDBJ whole genome shotgun (WGS) entry which is preliminary data.</text>
</comment>
<evidence type="ECO:0000313" key="3">
    <source>
        <dbReference type="EMBL" id="EPS35979.1"/>
    </source>
</evidence>
<reference evidence="4" key="2">
    <citation type="submission" date="2013-04" db="EMBL/GenBank/DDBJ databases">
        <title>Genomic mechanisms accounting for the adaptation to parasitism in nematode-trapping fungi.</title>
        <authorList>
            <person name="Ahren D.G."/>
        </authorList>
    </citation>
    <scope>NUCLEOTIDE SEQUENCE [LARGE SCALE GENOMIC DNA]</scope>
    <source>
        <strain evidence="4">CBS 200.50</strain>
    </source>
</reference>
<dbReference type="OrthoDB" id="5370059at2759"/>
<dbReference type="Gene3D" id="2.130.10.30">
    <property type="entry name" value="Regulator of chromosome condensation 1/beta-lactamase-inhibitor protein II"/>
    <property type="match status" value="1"/>
</dbReference>
<dbReference type="PANTHER" id="PTHR22870">
    <property type="entry name" value="REGULATOR OF CHROMOSOME CONDENSATION"/>
    <property type="match status" value="1"/>
</dbReference>
<keyword evidence="1" id="KW-0677">Repeat</keyword>
<accession>S7ZZV5</accession>
<dbReference type="STRING" id="1284197.S7ZZV5"/>
<evidence type="ECO:0000256" key="2">
    <source>
        <dbReference type="SAM" id="MobiDB-lite"/>
    </source>
</evidence>
<dbReference type="Proteomes" id="UP000015100">
    <property type="component" value="Unassembled WGS sequence"/>
</dbReference>
<evidence type="ECO:0000256" key="1">
    <source>
        <dbReference type="ARBA" id="ARBA00022737"/>
    </source>
</evidence>
<evidence type="ECO:0000313" key="4">
    <source>
        <dbReference type="Proteomes" id="UP000015100"/>
    </source>
</evidence>
<dbReference type="EMBL" id="AQGS01000992">
    <property type="protein sequence ID" value="EPS35979.1"/>
    <property type="molecule type" value="Genomic_DNA"/>
</dbReference>
<feature type="compositionally biased region" description="Polar residues" evidence="2">
    <location>
        <begin position="18"/>
        <end position="27"/>
    </location>
</feature>
<dbReference type="SUPFAM" id="SSF50985">
    <property type="entry name" value="RCC1/BLIP-II"/>
    <property type="match status" value="1"/>
</dbReference>
<protein>
    <submittedName>
        <fullName evidence="3">Uncharacterized protein</fullName>
    </submittedName>
</protein>
<dbReference type="OMA" id="ICVERDG"/>
<dbReference type="AlphaFoldDB" id="S7ZZV5"/>
<keyword evidence="4" id="KW-1185">Reference proteome</keyword>